<protein>
    <submittedName>
        <fullName evidence="1">Uncharacterized protein</fullName>
    </submittedName>
</protein>
<gene>
    <name evidence="1" type="ORF">NONO_c69190</name>
</gene>
<keyword evidence="2" id="KW-1185">Reference proteome</keyword>
<accession>W5TR91</accession>
<reference evidence="1 2" key="1">
    <citation type="journal article" date="2014" name="Appl. Environ. Microbiol.">
        <title>Insights into the Microbial Degradation of Rubber and Gutta-Percha by Analysis of the Complete Genome of Nocardia nova SH22a.</title>
        <authorList>
            <person name="Luo Q."/>
            <person name="Hiessl S."/>
            <person name="Poehlein A."/>
            <person name="Daniel R."/>
            <person name="Steinbuchel A."/>
        </authorList>
    </citation>
    <scope>NUCLEOTIDE SEQUENCE [LARGE SCALE GENOMIC DNA]</scope>
    <source>
        <strain evidence="1">SH22a</strain>
    </source>
</reference>
<dbReference type="KEGG" id="nno:NONO_c69190"/>
<dbReference type="EMBL" id="CP006850">
    <property type="protein sequence ID" value="AHH21684.1"/>
    <property type="molecule type" value="Genomic_DNA"/>
</dbReference>
<dbReference type="eggNOG" id="ENOG5032D5Z">
    <property type="taxonomic scope" value="Bacteria"/>
</dbReference>
<dbReference type="PATRIC" id="fig|1415166.3.peg.7106"/>
<proteinExistence type="predicted"/>
<evidence type="ECO:0000313" key="2">
    <source>
        <dbReference type="Proteomes" id="UP000019150"/>
    </source>
</evidence>
<sequence>MHEEQFMNAFIALIDSQSSNSVETSTVFSNIMNMFITGSAGSTSNGGGIFG</sequence>
<evidence type="ECO:0000313" key="1">
    <source>
        <dbReference type="EMBL" id="AHH21684.1"/>
    </source>
</evidence>
<dbReference type="AlphaFoldDB" id="W5TR91"/>
<dbReference type="Proteomes" id="UP000019150">
    <property type="component" value="Chromosome"/>
</dbReference>
<organism evidence="1 2">
    <name type="scientific">Nocardia nova SH22a</name>
    <dbReference type="NCBI Taxonomy" id="1415166"/>
    <lineage>
        <taxon>Bacteria</taxon>
        <taxon>Bacillati</taxon>
        <taxon>Actinomycetota</taxon>
        <taxon>Actinomycetes</taxon>
        <taxon>Mycobacteriales</taxon>
        <taxon>Nocardiaceae</taxon>
        <taxon>Nocardia</taxon>
    </lineage>
</organism>
<name>W5TR91_9NOCA</name>
<dbReference type="HOGENOM" id="CLU_3101458_0_0_11"/>